<proteinExistence type="predicted"/>
<evidence type="ECO:0000313" key="1">
    <source>
        <dbReference type="EMBL" id="GFH24906.1"/>
    </source>
</evidence>
<name>A0A6A0A0I8_HAELA</name>
<evidence type="ECO:0000313" key="2">
    <source>
        <dbReference type="Proteomes" id="UP000485058"/>
    </source>
</evidence>
<reference evidence="1 2" key="1">
    <citation type="submission" date="2020-02" db="EMBL/GenBank/DDBJ databases">
        <title>Draft genome sequence of Haematococcus lacustris strain NIES-144.</title>
        <authorList>
            <person name="Morimoto D."/>
            <person name="Nakagawa S."/>
            <person name="Yoshida T."/>
            <person name="Sawayama S."/>
        </authorList>
    </citation>
    <scope>NUCLEOTIDE SEQUENCE [LARGE SCALE GENOMIC DNA]</scope>
    <source>
        <strain evidence="1 2">NIES-144</strain>
    </source>
</reference>
<protein>
    <submittedName>
        <fullName evidence="1">Uncharacterized protein</fullName>
    </submittedName>
</protein>
<dbReference type="AlphaFoldDB" id="A0A6A0A0I8"/>
<accession>A0A6A0A0I8</accession>
<dbReference type="Proteomes" id="UP000485058">
    <property type="component" value="Unassembled WGS sequence"/>
</dbReference>
<comment type="caution">
    <text evidence="1">The sequence shown here is derived from an EMBL/GenBank/DDBJ whole genome shotgun (WGS) entry which is preliminary data.</text>
</comment>
<organism evidence="1 2">
    <name type="scientific">Haematococcus lacustris</name>
    <name type="common">Green alga</name>
    <name type="synonym">Haematococcus pluvialis</name>
    <dbReference type="NCBI Taxonomy" id="44745"/>
    <lineage>
        <taxon>Eukaryota</taxon>
        <taxon>Viridiplantae</taxon>
        <taxon>Chlorophyta</taxon>
        <taxon>core chlorophytes</taxon>
        <taxon>Chlorophyceae</taxon>
        <taxon>CS clade</taxon>
        <taxon>Chlamydomonadales</taxon>
        <taxon>Haematococcaceae</taxon>
        <taxon>Haematococcus</taxon>
    </lineage>
</organism>
<dbReference type="EMBL" id="BLLF01002664">
    <property type="protein sequence ID" value="GFH24906.1"/>
    <property type="molecule type" value="Genomic_DNA"/>
</dbReference>
<gene>
    <name evidence="1" type="ORF">HaLaN_22783</name>
</gene>
<sequence length="114" mass="12047">MSNPTANFAPFESKCRSAGLTEAAIAAFRHNYEQLAAGATGLLEALVPPGEEPSLLQASALTVKGPVKFTKGRAVLRVVAVALPDLWRTRKQLHQAAKASNGELEKLLVAQGVI</sequence>
<keyword evidence="2" id="KW-1185">Reference proteome</keyword>